<evidence type="ECO:0000256" key="3">
    <source>
        <dbReference type="ARBA" id="ARBA00022679"/>
    </source>
</evidence>
<feature type="domain" description="Type II methyltransferase M.TaqI-like" evidence="8">
    <location>
        <begin position="58"/>
        <end position="187"/>
    </location>
</feature>
<protein>
    <recommendedName>
        <fullName evidence="1">site-specific DNA-methyltransferase (adenine-specific)</fullName>
        <ecNumber evidence="1">2.1.1.72</ecNumber>
    </recommendedName>
</protein>
<dbReference type="InterPro" id="IPR050953">
    <property type="entry name" value="N4_N6_ade-DNA_methylase"/>
</dbReference>
<evidence type="ECO:0000259" key="8">
    <source>
        <dbReference type="Pfam" id="PF07669"/>
    </source>
</evidence>
<dbReference type="PANTHER" id="PTHR33841:SF6">
    <property type="entry name" value="TYPE II METHYLTRANSFERASE M.HINDII"/>
    <property type="match status" value="1"/>
</dbReference>
<gene>
    <name evidence="9" type="ORF">LY28_02796</name>
</gene>
<accession>A0A318XHT4</accession>
<dbReference type="InterPro" id="IPR029063">
    <property type="entry name" value="SAM-dependent_MTases_sf"/>
</dbReference>
<keyword evidence="2 9" id="KW-0489">Methyltransferase</keyword>
<dbReference type="Pfam" id="PF07669">
    <property type="entry name" value="Eco57I"/>
    <property type="match status" value="1"/>
</dbReference>
<dbReference type="GO" id="GO:0003677">
    <property type="term" value="F:DNA binding"/>
    <property type="evidence" value="ECO:0007669"/>
    <property type="project" value="UniProtKB-KW"/>
</dbReference>
<evidence type="ECO:0000256" key="2">
    <source>
        <dbReference type="ARBA" id="ARBA00022603"/>
    </source>
</evidence>
<dbReference type="EC" id="2.1.1.72" evidence="1"/>
<dbReference type="SUPFAM" id="SSF53335">
    <property type="entry name" value="S-adenosyl-L-methionine-dependent methyltransferases"/>
    <property type="match status" value="1"/>
</dbReference>
<dbReference type="RefSeq" id="WP_110462792.1">
    <property type="nucleotide sequence ID" value="NZ_QKMR01000017.1"/>
</dbReference>
<dbReference type="AlphaFoldDB" id="A0A318XHT4"/>
<name>A0A318XHT4_9FIRM</name>
<dbReference type="OrthoDB" id="9815272at2"/>
<dbReference type="GO" id="GO:0032259">
    <property type="term" value="P:methylation"/>
    <property type="evidence" value="ECO:0007669"/>
    <property type="project" value="UniProtKB-KW"/>
</dbReference>
<dbReference type="EMBL" id="QKMR01000017">
    <property type="protein sequence ID" value="PYG86770.1"/>
    <property type="molecule type" value="Genomic_DNA"/>
</dbReference>
<organism evidence="9 10">
    <name type="scientific">Ruminiclostridium sufflavum DSM 19573</name>
    <dbReference type="NCBI Taxonomy" id="1121337"/>
    <lineage>
        <taxon>Bacteria</taxon>
        <taxon>Bacillati</taxon>
        <taxon>Bacillota</taxon>
        <taxon>Clostridia</taxon>
        <taxon>Eubacteriales</taxon>
        <taxon>Oscillospiraceae</taxon>
        <taxon>Ruminiclostridium</taxon>
    </lineage>
</organism>
<dbReference type="PANTHER" id="PTHR33841">
    <property type="entry name" value="DNA METHYLTRANSFERASE YEEA-RELATED"/>
    <property type="match status" value="1"/>
</dbReference>
<evidence type="ECO:0000256" key="1">
    <source>
        <dbReference type="ARBA" id="ARBA00011900"/>
    </source>
</evidence>
<keyword evidence="10" id="KW-1185">Reference proteome</keyword>
<dbReference type="Gene3D" id="3.40.50.150">
    <property type="entry name" value="Vaccinia Virus protein VP39"/>
    <property type="match status" value="1"/>
</dbReference>
<dbReference type="Proteomes" id="UP000248132">
    <property type="component" value="Unassembled WGS sequence"/>
</dbReference>
<dbReference type="PRINTS" id="PR00507">
    <property type="entry name" value="N12N6MTFRASE"/>
</dbReference>
<evidence type="ECO:0000256" key="5">
    <source>
        <dbReference type="ARBA" id="ARBA00022747"/>
    </source>
</evidence>
<evidence type="ECO:0000313" key="9">
    <source>
        <dbReference type="EMBL" id="PYG86770.1"/>
    </source>
</evidence>
<evidence type="ECO:0000256" key="7">
    <source>
        <dbReference type="ARBA" id="ARBA00047942"/>
    </source>
</evidence>
<keyword evidence="5" id="KW-0680">Restriction system</keyword>
<reference evidence="9 10" key="1">
    <citation type="submission" date="2018-06" db="EMBL/GenBank/DDBJ databases">
        <title>Genomic Encyclopedia of Type Strains, Phase I: the one thousand microbial genomes (KMG-I) project.</title>
        <authorList>
            <person name="Kyrpides N."/>
        </authorList>
    </citation>
    <scope>NUCLEOTIDE SEQUENCE [LARGE SCALE GENOMIC DNA]</scope>
    <source>
        <strain evidence="9 10">DSM 19573</strain>
    </source>
</reference>
<dbReference type="GO" id="GO:0009307">
    <property type="term" value="P:DNA restriction-modification system"/>
    <property type="evidence" value="ECO:0007669"/>
    <property type="project" value="UniProtKB-KW"/>
</dbReference>
<sequence length="495" mass="56709">MDNVYRSFYTKNNYITKYMVSMIAPTPSDKILEPCGGDGVFIDTMLELGQSLNIDTCDLNIEAVETLKRKYSYNEKIKIRLTDTLMDEVFDRYAENGHYDKIVGNPPYGGWQEYDRRDELKKKYNGFYVKETYSLFLLRCVSILRNKGVLSFIIPDTFLFLHNHTALRKYLLENTKIKEILIFPSKFFPGVSFGYSNLSIITVEKTHSTHDALNNTFNVIKGLKVDRDIERIGLRSNIDDLETITLTQRDVYNNEHHAFILSNDILSDIISNCETKLGDIAECVTGIYTGNNLGYMGVVDASVKNSKDYPVVPVDLIDFNCNSLQGTDEAYKYIPIIKSSSSTKYVRIGNDWLIDWSKDAIKHYNTDKKARFQNSSYYFRTGIGLPMVKSSKINATLMVNRVFDQSIVGIFPKDEKHLYFLLGFLNSDIANKLIHLINPTANNSSNYLKKLPVILTVDSDLEYITSLVKTIVETGNIDKGHDKINEYFNHLFNIE</sequence>
<dbReference type="InterPro" id="IPR011639">
    <property type="entry name" value="MethylTrfase_TaqI-like_dom"/>
</dbReference>
<dbReference type="GO" id="GO:0009007">
    <property type="term" value="F:site-specific DNA-methyltransferase (adenine-specific) activity"/>
    <property type="evidence" value="ECO:0007669"/>
    <property type="project" value="UniProtKB-EC"/>
</dbReference>
<evidence type="ECO:0000256" key="6">
    <source>
        <dbReference type="ARBA" id="ARBA00023125"/>
    </source>
</evidence>
<keyword evidence="3" id="KW-0808">Transferase</keyword>
<dbReference type="CDD" id="cd02440">
    <property type="entry name" value="AdoMet_MTases"/>
    <property type="match status" value="1"/>
</dbReference>
<dbReference type="InterPro" id="IPR002052">
    <property type="entry name" value="DNA_methylase_N6_adenine_CS"/>
</dbReference>
<proteinExistence type="predicted"/>
<comment type="catalytic activity">
    <reaction evidence="7">
        <text>a 2'-deoxyadenosine in DNA + S-adenosyl-L-methionine = an N(6)-methyl-2'-deoxyadenosine in DNA + S-adenosyl-L-homocysteine + H(+)</text>
        <dbReference type="Rhea" id="RHEA:15197"/>
        <dbReference type="Rhea" id="RHEA-COMP:12418"/>
        <dbReference type="Rhea" id="RHEA-COMP:12419"/>
        <dbReference type="ChEBI" id="CHEBI:15378"/>
        <dbReference type="ChEBI" id="CHEBI:57856"/>
        <dbReference type="ChEBI" id="CHEBI:59789"/>
        <dbReference type="ChEBI" id="CHEBI:90615"/>
        <dbReference type="ChEBI" id="CHEBI:90616"/>
        <dbReference type="EC" id="2.1.1.72"/>
    </reaction>
</comment>
<dbReference type="PROSITE" id="PS00092">
    <property type="entry name" value="N6_MTASE"/>
    <property type="match status" value="1"/>
</dbReference>
<evidence type="ECO:0000256" key="4">
    <source>
        <dbReference type="ARBA" id="ARBA00022691"/>
    </source>
</evidence>
<comment type="caution">
    <text evidence="9">The sequence shown here is derived from an EMBL/GenBank/DDBJ whole genome shotgun (WGS) entry which is preliminary data.</text>
</comment>
<keyword evidence="4" id="KW-0949">S-adenosyl-L-methionine</keyword>
<evidence type="ECO:0000313" key="10">
    <source>
        <dbReference type="Proteomes" id="UP000248132"/>
    </source>
</evidence>
<keyword evidence="6" id="KW-0238">DNA-binding</keyword>